<evidence type="ECO:0000256" key="4">
    <source>
        <dbReference type="ARBA" id="ARBA00022514"/>
    </source>
</evidence>
<proteinExistence type="inferred from homology"/>
<reference evidence="11" key="2">
    <citation type="submission" date="2025-09" db="UniProtKB">
        <authorList>
            <consortium name="Ensembl"/>
        </authorList>
    </citation>
    <scope>IDENTIFICATION</scope>
</reference>
<dbReference type="InterPro" id="IPR039809">
    <property type="entry name" value="Chemokine_b/g/d"/>
</dbReference>
<evidence type="ECO:0000256" key="8">
    <source>
        <dbReference type="ARBA" id="ARBA00023198"/>
    </source>
</evidence>
<sequence>MAAAAFFSIAFVFLCCLYITQGQLAVDCCLKVSGTEIPKRIVRGYIRQTGGQGCDISAVVFITMKNRRLCAPPGASWVNELISYLQEKRYGCIQNKFKVNETLENSSICQNEYET</sequence>
<evidence type="ECO:0000313" key="12">
    <source>
        <dbReference type="Proteomes" id="UP000261540"/>
    </source>
</evidence>
<accession>A0A3B3SK62</accession>
<keyword evidence="3 9" id="KW-0145">Chemotaxis</keyword>
<dbReference type="GO" id="GO:0006954">
    <property type="term" value="P:inflammatory response"/>
    <property type="evidence" value="ECO:0007669"/>
    <property type="project" value="UniProtKB-KW"/>
</dbReference>
<evidence type="ECO:0000313" key="11">
    <source>
        <dbReference type="Ensembl" id="ENSPKIP00000030710.1"/>
    </source>
</evidence>
<dbReference type="GO" id="GO:0008009">
    <property type="term" value="F:chemokine activity"/>
    <property type="evidence" value="ECO:0007669"/>
    <property type="project" value="InterPro"/>
</dbReference>
<feature type="chain" id="PRO_5017106376" description="C-C motif chemokine" evidence="9">
    <location>
        <begin position="23"/>
        <end position="115"/>
    </location>
</feature>
<dbReference type="InterPro" id="IPR000827">
    <property type="entry name" value="Chemokine_CC_CS"/>
</dbReference>
<feature type="signal peptide" evidence="9">
    <location>
        <begin position="1"/>
        <end position="22"/>
    </location>
</feature>
<protein>
    <recommendedName>
        <fullName evidence="9">C-C motif chemokine</fullName>
    </recommendedName>
</protein>
<dbReference type="STRING" id="1676925.ENSPKIP00000030710"/>
<dbReference type="InterPro" id="IPR036048">
    <property type="entry name" value="Interleukin_8-like_sf"/>
</dbReference>
<dbReference type="GeneTree" id="ENSGT00990000205330"/>
<evidence type="ECO:0000256" key="2">
    <source>
        <dbReference type="ARBA" id="ARBA00010868"/>
    </source>
</evidence>
<comment type="similarity">
    <text evidence="2 9">Belongs to the intercrine beta (chemokine CC) family.</text>
</comment>
<feature type="domain" description="Chemokine interleukin-8-like" evidence="10">
    <location>
        <begin position="25"/>
        <end position="85"/>
    </location>
</feature>
<reference evidence="11" key="1">
    <citation type="submission" date="2025-08" db="UniProtKB">
        <authorList>
            <consortium name="Ensembl"/>
        </authorList>
    </citation>
    <scope>IDENTIFICATION</scope>
</reference>
<dbReference type="SMART" id="SM00199">
    <property type="entry name" value="SCY"/>
    <property type="match status" value="1"/>
</dbReference>
<dbReference type="InterPro" id="IPR001811">
    <property type="entry name" value="Chemokine_IL8-like_dom"/>
</dbReference>
<dbReference type="Gene3D" id="2.40.50.40">
    <property type="match status" value="1"/>
</dbReference>
<dbReference type="GO" id="GO:0005615">
    <property type="term" value="C:extracellular space"/>
    <property type="evidence" value="ECO:0007669"/>
    <property type="project" value="UniProtKB-KW"/>
</dbReference>
<dbReference type="Ensembl" id="ENSPKIT00000011537.1">
    <property type="protein sequence ID" value="ENSPKIP00000030710.1"/>
    <property type="gene ID" value="ENSPKIG00000011473.1"/>
</dbReference>
<dbReference type="PROSITE" id="PS00472">
    <property type="entry name" value="SMALL_CYTOKINES_CC"/>
    <property type="match status" value="1"/>
</dbReference>
<dbReference type="PANTHER" id="PTHR12015">
    <property type="entry name" value="SMALL INDUCIBLE CYTOKINE A"/>
    <property type="match status" value="1"/>
</dbReference>
<comment type="subcellular location">
    <subcellularLocation>
        <location evidence="1 9">Secreted</location>
    </subcellularLocation>
</comment>
<dbReference type="AlphaFoldDB" id="A0A3B3SK62"/>
<organism evidence="11 12">
    <name type="scientific">Paramormyrops kingsleyae</name>
    <dbReference type="NCBI Taxonomy" id="1676925"/>
    <lineage>
        <taxon>Eukaryota</taxon>
        <taxon>Metazoa</taxon>
        <taxon>Chordata</taxon>
        <taxon>Craniata</taxon>
        <taxon>Vertebrata</taxon>
        <taxon>Euteleostomi</taxon>
        <taxon>Actinopterygii</taxon>
        <taxon>Neopterygii</taxon>
        <taxon>Teleostei</taxon>
        <taxon>Osteoglossocephala</taxon>
        <taxon>Osteoglossomorpha</taxon>
        <taxon>Osteoglossiformes</taxon>
        <taxon>Mormyridae</taxon>
        <taxon>Paramormyrops</taxon>
    </lineage>
</organism>
<evidence type="ECO:0000256" key="3">
    <source>
        <dbReference type="ARBA" id="ARBA00022500"/>
    </source>
</evidence>
<evidence type="ECO:0000256" key="6">
    <source>
        <dbReference type="ARBA" id="ARBA00022729"/>
    </source>
</evidence>
<dbReference type="GO" id="GO:0006955">
    <property type="term" value="P:immune response"/>
    <property type="evidence" value="ECO:0007669"/>
    <property type="project" value="InterPro"/>
</dbReference>
<dbReference type="FunFam" id="2.40.50.40:FF:000012">
    <property type="entry name" value="C-C motif chemokine"/>
    <property type="match status" value="1"/>
</dbReference>
<keyword evidence="7" id="KW-1015">Disulfide bond</keyword>
<keyword evidence="8" id="KW-0395">Inflammatory response</keyword>
<evidence type="ECO:0000256" key="7">
    <source>
        <dbReference type="ARBA" id="ARBA00023157"/>
    </source>
</evidence>
<evidence type="ECO:0000256" key="1">
    <source>
        <dbReference type="ARBA" id="ARBA00004613"/>
    </source>
</evidence>
<keyword evidence="12" id="KW-1185">Reference proteome</keyword>
<evidence type="ECO:0000256" key="9">
    <source>
        <dbReference type="RuleBase" id="RU361150"/>
    </source>
</evidence>
<name>A0A3B3SK62_9TELE</name>
<keyword evidence="5 9" id="KW-0964">Secreted</keyword>
<keyword evidence="4 9" id="KW-0202">Cytokine</keyword>
<dbReference type="SUPFAM" id="SSF54117">
    <property type="entry name" value="Interleukin 8-like chemokines"/>
    <property type="match status" value="1"/>
</dbReference>
<evidence type="ECO:0000259" key="10">
    <source>
        <dbReference type="SMART" id="SM00199"/>
    </source>
</evidence>
<keyword evidence="6 9" id="KW-0732">Signal</keyword>
<evidence type="ECO:0000256" key="5">
    <source>
        <dbReference type="ARBA" id="ARBA00022525"/>
    </source>
</evidence>
<dbReference type="Pfam" id="PF00048">
    <property type="entry name" value="IL8"/>
    <property type="match status" value="1"/>
</dbReference>
<dbReference type="Proteomes" id="UP000261540">
    <property type="component" value="Unplaced"/>
</dbReference>